<dbReference type="PANTHER" id="PTHR10465">
    <property type="entry name" value="TRANSMEMBRANE GTPASE FZO1"/>
    <property type="match status" value="1"/>
</dbReference>
<gene>
    <name evidence="7" type="ORF">Q31b_42680</name>
</gene>
<evidence type="ECO:0000313" key="7">
    <source>
        <dbReference type="EMBL" id="TWU37480.1"/>
    </source>
</evidence>
<dbReference type="Pfam" id="PF00350">
    <property type="entry name" value="Dynamin_N"/>
    <property type="match status" value="1"/>
</dbReference>
<dbReference type="Gene3D" id="3.40.50.300">
    <property type="entry name" value="P-loop containing nucleotide triphosphate hydrolases"/>
    <property type="match status" value="1"/>
</dbReference>
<evidence type="ECO:0000256" key="4">
    <source>
        <dbReference type="ARBA" id="ARBA00023134"/>
    </source>
</evidence>
<evidence type="ECO:0000256" key="2">
    <source>
        <dbReference type="ARBA" id="ARBA00022741"/>
    </source>
</evidence>
<dbReference type="OrthoDB" id="3650305at2"/>
<evidence type="ECO:0000313" key="8">
    <source>
        <dbReference type="Proteomes" id="UP000315471"/>
    </source>
</evidence>
<sequence>MEAAKKGLSHRSLPVWTRTKYSQLLASNSFEPGTLQLNPTSYKAARETILQSIESANEVVQNLRIKDGAFFSEIPSEAQRRFVHIEREITRLRQPNLTVAFVGGFSAGKSSLVNAFLGRYLLPESTEVTTAVPTFIRSTGEKEFARLSYLSKAEVETLEELYRESFANKFKQPELANMPTQELLEQVRPQTSEGKGKNLLQYFEVFLEEKKRRDLPDRGLTKDCSLEEMAIHVRDEKEAMFLDRVEVFVNAPDIPSDVQLVDLPGISVPNPRHERLTYRFVTQDAHALIFVLRSTQLFNQDELDILERIRSGESSISDKTFWVLNRWDALSEQQQAETLIGFQERMKEYSIPDSYVMVKTNALHGLLSQLAIRGVQPNDAKLKTHQQEYEKELPHRYGGDHRTAFKESEIDDLQREVLDYLNNRIRSTTLRSAVDNSQQNLVQPLLHHLSQKKRHDEQLVHGALENEQAADTRTRTEMRYESRKSELMKCFKSLRDGIAVSRGEQFADGEDHISIQLRAEIDSGNSTDAYEVYKSIIADNRLRTFPYYFEIEMKVVDGLNSVLKSEFQKLVRQHVSDALENLTNVIRDELEKLKSDVNFDAAVTQGLGQVLAGSRDMVLNKVDGIVEQKAGQLDSLLVYKSKGFFAFFGGGNEIIDGLEGAARMFATELKDVRQEIKPEHMEEKTKKIRETLSTHYMQHVETFGEDVRNSVWPIVINEMHDLEKKLLGELSREYRTLLEKSVQGEVEIEYGSRRGELEARSKRFRQAIETLQESTSTMQQALSQTKAETTA</sequence>
<dbReference type="InterPro" id="IPR027417">
    <property type="entry name" value="P-loop_NTPase"/>
</dbReference>
<keyword evidence="8" id="KW-1185">Reference proteome</keyword>
<dbReference type="GO" id="GO:0005525">
    <property type="term" value="F:GTP binding"/>
    <property type="evidence" value="ECO:0007669"/>
    <property type="project" value="UniProtKB-KW"/>
</dbReference>
<accession>A0A5C6DKT4</accession>
<comment type="subcellular location">
    <subcellularLocation>
        <location evidence="1">Membrane</location>
    </subcellularLocation>
</comment>
<dbReference type="InterPro" id="IPR045063">
    <property type="entry name" value="Dynamin_N"/>
</dbReference>
<dbReference type="GO" id="GO:0016020">
    <property type="term" value="C:membrane"/>
    <property type="evidence" value="ECO:0007669"/>
    <property type="project" value="UniProtKB-SubCell"/>
</dbReference>
<dbReference type="GO" id="GO:0003924">
    <property type="term" value="F:GTPase activity"/>
    <property type="evidence" value="ECO:0007669"/>
    <property type="project" value="InterPro"/>
</dbReference>
<protein>
    <recommendedName>
        <fullName evidence="6">Dynamin N-terminal domain-containing protein</fullName>
    </recommendedName>
</protein>
<dbReference type="EMBL" id="SJPY01000007">
    <property type="protein sequence ID" value="TWU37480.1"/>
    <property type="molecule type" value="Genomic_DNA"/>
</dbReference>
<evidence type="ECO:0000256" key="3">
    <source>
        <dbReference type="ARBA" id="ARBA00022801"/>
    </source>
</evidence>
<evidence type="ECO:0000256" key="5">
    <source>
        <dbReference type="ARBA" id="ARBA00023136"/>
    </source>
</evidence>
<keyword evidence="4" id="KW-0342">GTP-binding</keyword>
<dbReference type="InterPro" id="IPR027094">
    <property type="entry name" value="Mitofusin_fam"/>
</dbReference>
<dbReference type="AlphaFoldDB" id="A0A5C6DKT4"/>
<feature type="domain" description="Dynamin N-terminal" evidence="6">
    <location>
        <begin position="99"/>
        <end position="325"/>
    </location>
</feature>
<evidence type="ECO:0000259" key="6">
    <source>
        <dbReference type="Pfam" id="PF00350"/>
    </source>
</evidence>
<comment type="caution">
    <text evidence="7">The sequence shown here is derived from an EMBL/GenBank/DDBJ whole genome shotgun (WGS) entry which is preliminary data.</text>
</comment>
<name>A0A5C6DKT4_9BACT</name>
<organism evidence="7 8">
    <name type="scientific">Novipirellula aureliae</name>
    <dbReference type="NCBI Taxonomy" id="2527966"/>
    <lineage>
        <taxon>Bacteria</taxon>
        <taxon>Pseudomonadati</taxon>
        <taxon>Planctomycetota</taxon>
        <taxon>Planctomycetia</taxon>
        <taxon>Pirellulales</taxon>
        <taxon>Pirellulaceae</taxon>
        <taxon>Novipirellula</taxon>
    </lineage>
</organism>
<keyword evidence="2" id="KW-0547">Nucleotide-binding</keyword>
<keyword evidence="5" id="KW-0472">Membrane</keyword>
<dbReference type="PANTHER" id="PTHR10465:SF0">
    <property type="entry name" value="SARCALUMENIN"/>
    <property type="match status" value="1"/>
</dbReference>
<reference evidence="7 8" key="1">
    <citation type="submission" date="2019-02" db="EMBL/GenBank/DDBJ databases">
        <title>Deep-cultivation of Planctomycetes and their phenomic and genomic characterization uncovers novel biology.</title>
        <authorList>
            <person name="Wiegand S."/>
            <person name="Jogler M."/>
            <person name="Boedeker C."/>
            <person name="Pinto D."/>
            <person name="Vollmers J."/>
            <person name="Rivas-Marin E."/>
            <person name="Kohn T."/>
            <person name="Peeters S.H."/>
            <person name="Heuer A."/>
            <person name="Rast P."/>
            <person name="Oberbeckmann S."/>
            <person name="Bunk B."/>
            <person name="Jeske O."/>
            <person name="Meyerdierks A."/>
            <person name="Storesund J.E."/>
            <person name="Kallscheuer N."/>
            <person name="Luecker S."/>
            <person name="Lage O.M."/>
            <person name="Pohl T."/>
            <person name="Merkel B.J."/>
            <person name="Hornburger P."/>
            <person name="Mueller R.-W."/>
            <person name="Bruemmer F."/>
            <person name="Labrenz M."/>
            <person name="Spormann A.M."/>
            <person name="Op Den Camp H."/>
            <person name="Overmann J."/>
            <person name="Amann R."/>
            <person name="Jetten M.S.M."/>
            <person name="Mascher T."/>
            <person name="Medema M.H."/>
            <person name="Devos D.P."/>
            <person name="Kaster A.-K."/>
            <person name="Ovreas L."/>
            <person name="Rohde M."/>
            <person name="Galperin M.Y."/>
            <person name="Jogler C."/>
        </authorList>
    </citation>
    <scope>NUCLEOTIDE SEQUENCE [LARGE SCALE GENOMIC DNA]</scope>
    <source>
        <strain evidence="7 8">Q31b</strain>
    </source>
</reference>
<evidence type="ECO:0000256" key="1">
    <source>
        <dbReference type="ARBA" id="ARBA00004370"/>
    </source>
</evidence>
<dbReference type="SUPFAM" id="SSF52540">
    <property type="entry name" value="P-loop containing nucleoside triphosphate hydrolases"/>
    <property type="match status" value="1"/>
</dbReference>
<proteinExistence type="predicted"/>
<keyword evidence="3" id="KW-0378">Hydrolase</keyword>
<dbReference type="Proteomes" id="UP000315471">
    <property type="component" value="Unassembled WGS sequence"/>
</dbReference>